<evidence type="ECO:0000313" key="1">
    <source>
        <dbReference type="EMBL" id="RII38295.1"/>
    </source>
</evidence>
<keyword evidence="2" id="KW-1185">Reference proteome</keyword>
<dbReference type="Proteomes" id="UP000265848">
    <property type="component" value="Unassembled WGS sequence"/>
</dbReference>
<dbReference type="InterPro" id="IPR010775">
    <property type="entry name" value="DUF1365"/>
</dbReference>
<sequence>MTTSAQLIPGHTVHARRGAIAHSFRYSVDYVLIDPDSPDTPLLFSRNGFNLASVQDRNHGGPRGQGRGVAWVRDVLAERGLAAVRISRILLLTQPGFFGALFNPVSFWLVYEGAALVAVIAEVNNTFGDRHNYVCAHPGFLPISGQDHLGARKVMHVSPFQDVAGDYDFRFDIRDDRVAIFINHGNGPEGLYATLTGPRRPLTSAGLLRSALLRRPFGALRTVALIYWQAIRLKLKRAPYRTRPAPPAEEIS</sequence>
<reference evidence="1 2" key="1">
    <citation type="submission" date="2018-08" db="EMBL/GenBank/DDBJ databases">
        <title>Pseudooceanicola sediminis CY03 in the family Rhodobacteracea.</title>
        <authorList>
            <person name="Zhang Y.-J."/>
        </authorList>
    </citation>
    <scope>NUCLEOTIDE SEQUENCE [LARGE SCALE GENOMIC DNA]</scope>
    <source>
        <strain evidence="1 2">CY03</strain>
    </source>
</reference>
<dbReference type="PANTHER" id="PTHR33973:SF4">
    <property type="entry name" value="OS07G0153300 PROTEIN"/>
    <property type="match status" value="1"/>
</dbReference>
<name>A0A399IZ11_9RHOB</name>
<comment type="caution">
    <text evidence="1">The sequence shown here is derived from an EMBL/GenBank/DDBJ whole genome shotgun (WGS) entry which is preliminary data.</text>
</comment>
<dbReference type="EMBL" id="QWJJ01000010">
    <property type="protein sequence ID" value="RII38295.1"/>
    <property type="molecule type" value="Genomic_DNA"/>
</dbReference>
<evidence type="ECO:0000313" key="2">
    <source>
        <dbReference type="Proteomes" id="UP000265848"/>
    </source>
</evidence>
<dbReference type="Pfam" id="PF07103">
    <property type="entry name" value="DUF1365"/>
    <property type="match status" value="1"/>
</dbReference>
<protein>
    <submittedName>
        <fullName evidence="1">DUF1365 domain-containing protein</fullName>
    </submittedName>
</protein>
<accession>A0A399IZ11</accession>
<gene>
    <name evidence="1" type="ORF">DL237_12300</name>
</gene>
<dbReference type="AlphaFoldDB" id="A0A399IZ11"/>
<dbReference type="PANTHER" id="PTHR33973">
    <property type="entry name" value="OS07G0153300 PROTEIN"/>
    <property type="match status" value="1"/>
</dbReference>
<dbReference type="OrthoDB" id="9778801at2"/>
<organism evidence="1 2">
    <name type="scientific">Pseudooceanicola sediminis</name>
    <dbReference type="NCBI Taxonomy" id="2211117"/>
    <lineage>
        <taxon>Bacteria</taxon>
        <taxon>Pseudomonadati</taxon>
        <taxon>Pseudomonadota</taxon>
        <taxon>Alphaproteobacteria</taxon>
        <taxon>Rhodobacterales</taxon>
        <taxon>Paracoccaceae</taxon>
        <taxon>Pseudooceanicola</taxon>
    </lineage>
</organism>
<proteinExistence type="predicted"/>
<dbReference type="RefSeq" id="WP_119399368.1">
    <property type="nucleotide sequence ID" value="NZ_QWJJ01000010.1"/>
</dbReference>